<comment type="caution">
    <text evidence="1">The sequence shown here is derived from an EMBL/GenBank/DDBJ whole genome shotgun (WGS) entry which is preliminary data.</text>
</comment>
<dbReference type="InterPro" id="IPR036770">
    <property type="entry name" value="Ankyrin_rpt-contain_sf"/>
</dbReference>
<evidence type="ECO:0008006" key="3">
    <source>
        <dbReference type="Google" id="ProtNLM"/>
    </source>
</evidence>
<reference evidence="1" key="1">
    <citation type="submission" date="2013-12" db="EMBL/GenBank/DDBJ databases">
        <authorList>
            <person name="Linke B."/>
        </authorList>
    </citation>
    <scope>NUCLEOTIDE SEQUENCE [LARGE SCALE GENOMIC DNA]</scope>
    <source>
        <strain evidence="1">CRIB-18</strain>
    </source>
</reference>
<sequence length="850" mass="98078">MNSFEINPLSRTWSFIPHFPKTTDCPTSVAAFETHSGEEAGKKRKEKSLARSYPTIEPLDSPTLKKARLIGSELPSSIHTYLISANFYKALKTLKKKPNSATHIESSSRNSTLISLTKVIWEKKQFCLLFQDLIRRGADPSICNRLGRNFIHCAASYSDISHKEWDYILSILQKKSGKNIYSVDKSGMSPMDHLIQKHFRNPLELLKRAIIYLKYLSPENKKIEIQDLLTEVFVGDIEFSNPAKLAYFLRALNQAESISQQVSELVTKDGNNAFHKVLEMFDVYLDNHEVDSFEDLLRLLYFFNVDINHPNDEGATPFLICIETHISFRKKFRILKIFEEFNVDPFVICEKTSKGTPIPSFETVFIQLLRLRHSKNEIHEIMVRFFFKDYYNEFLHLSLLANIFEIDVFWEVDGYKVDLIGVSNCNRPLENCLQHECLDFYEVFSSDEREALELYDFISKDTSNLLGKIYDDEEIEVTATESKDEPEDILDQFFTKIGTILSQAFSNSHLHSRRFSKIIKKVHPKETLESQPVALMKSFKTTGEERHHVGFLLTRSGVYIGNNGYAAGPYPGVSHHPLSTRSELKNLIKEIEKPSEAEEFFQKFFPSRFSEKESESPIIIHDEPQIVGNCTIKSFAAIEKATLYREGKKTFGKVLNDSEILDFAMEIQDLHLQRQRRFFLQKYLEEQERSSDFEPYMPILAAISLEYHEDSLPYNFLETIALWLADNKSEKIQLKFIDELLTLVPLEDEVIDKVFEYLPSLQKHYRQTSFDRLLGAANDSYEELIECCFSPNSASIIQGEPTSCPPTPPYRADSWDGAYPLESLLIETSELQTELFQGLNHEKTDQSLGE</sequence>
<dbReference type="RefSeq" id="WP_041017922.1">
    <property type="nucleotide sequence ID" value="NZ_CCEJ010000007.1"/>
</dbReference>
<organism evidence="1 2">
    <name type="scientific">Candidatus Criblamydia sequanensis CRIB-18</name>
    <dbReference type="NCBI Taxonomy" id="1437425"/>
    <lineage>
        <taxon>Bacteria</taxon>
        <taxon>Pseudomonadati</taxon>
        <taxon>Chlamydiota</taxon>
        <taxon>Chlamydiia</taxon>
        <taxon>Parachlamydiales</taxon>
        <taxon>Candidatus Criblamydiaceae</taxon>
        <taxon>Candidatus Criblamydia</taxon>
    </lineage>
</organism>
<dbReference type="Gene3D" id="1.25.40.20">
    <property type="entry name" value="Ankyrin repeat-containing domain"/>
    <property type="match status" value="1"/>
</dbReference>
<proteinExistence type="predicted"/>
<dbReference type="AlphaFoldDB" id="A0A090CZD8"/>
<dbReference type="SUPFAM" id="SSF48403">
    <property type="entry name" value="Ankyrin repeat"/>
    <property type="match status" value="1"/>
</dbReference>
<evidence type="ECO:0000313" key="2">
    <source>
        <dbReference type="Proteomes" id="UP000031552"/>
    </source>
</evidence>
<dbReference type="Proteomes" id="UP000031552">
    <property type="component" value="Unassembled WGS sequence"/>
</dbReference>
<dbReference type="OrthoDB" id="22636at2"/>
<keyword evidence="2" id="KW-1185">Reference proteome</keyword>
<accession>A0A090CZD8</accession>
<dbReference type="EMBL" id="CCEJ010000007">
    <property type="protein sequence ID" value="CDR34397.1"/>
    <property type="molecule type" value="Genomic_DNA"/>
</dbReference>
<dbReference type="STRING" id="1437425.CSEC_1583"/>
<evidence type="ECO:0000313" key="1">
    <source>
        <dbReference type="EMBL" id="CDR34397.1"/>
    </source>
</evidence>
<reference evidence="1" key="2">
    <citation type="submission" date="2014-09" db="EMBL/GenBank/DDBJ databases">
        <title>Criblamydia sequanensis harbors a mega-plasmid encoding arsenite resistance.</title>
        <authorList>
            <person name="Bertelli C."/>
            <person name="Goesmann A."/>
            <person name="Greub G."/>
        </authorList>
    </citation>
    <scope>NUCLEOTIDE SEQUENCE [LARGE SCALE GENOMIC DNA]</scope>
    <source>
        <strain evidence="1">CRIB-18</strain>
    </source>
</reference>
<name>A0A090CZD8_9BACT</name>
<gene>
    <name evidence="1" type="ORF">CSEC_1583</name>
</gene>
<protein>
    <recommendedName>
        <fullName evidence="3">Ankyrin repeat-containing protein</fullName>
    </recommendedName>
</protein>